<gene>
    <name evidence="2" type="ORF">PCYB_012430</name>
</gene>
<evidence type="ECO:0000313" key="2">
    <source>
        <dbReference type="EMBL" id="GAB64510.1"/>
    </source>
</evidence>
<dbReference type="OMA" id="SYQANCH"/>
<keyword evidence="3" id="KW-1185">Reference proteome</keyword>
<dbReference type="EMBL" id="DF157093">
    <property type="protein sequence ID" value="GAB64510.1"/>
    <property type="molecule type" value="Genomic_DNA"/>
</dbReference>
<evidence type="ECO:0000256" key="1">
    <source>
        <dbReference type="SAM" id="MobiDB-lite"/>
    </source>
</evidence>
<feature type="compositionally biased region" description="Basic and acidic residues" evidence="1">
    <location>
        <begin position="81"/>
        <end position="91"/>
    </location>
</feature>
<reference evidence="2 3" key="1">
    <citation type="journal article" date="2012" name="Nat. Genet.">
        <title>Plasmodium cynomolgi genome sequences provide insight into Plasmodium vivax and the monkey malaria clade.</title>
        <authorList>
            <person name="Tachibana S."/>
            <person name="Sullivan S.A."/>
            <person name="Kawai S."/>
            <person name="Nakamura S."/>
            <person name="Kim H.R."/>
            <person name="Goto N."/>
            <person name="Arisue N."/>
            <person name="Palacpac N.M.Q."/>
            <person name="Honma H."/>
            <person name="Yagi M."/>
            <person name="Tougan T."/>
            <person name="Katakai Y."/>
            <person name="Kaneko O."/>
            <person name="Mita T."/>
            <person name="Kita K."/>
            <person name="Yasutomi Y."/>
            <person name="Sutton P.L."/>
            <person name="Shakhbatyan R."/>
            <person name="Horii T."/>
            <person name="Yasunaga T."/>
            <person name="Barnwell J.W."/>
            <person name="Escalante A.A."/>
            <person name="Carlton J.M."/>
            <person name="Tanabe K."/>
        </authorList>
    </citation>
    <scope>NUCLEOTIDE SEQUENCE [LARGE SCALE GENOMIC DNA]</scope>
    <source>
        <strain evidence="2 3">B</strain>
    </source>
</reference>
<sequence length="396" mass="44991">MNESGEFAPLRQNGVNKLQTHEMEKEGVTDLPTFSEAPEISSKIYDHILELDSRVEAGNSIRSRGNGTEATARGEVQADAEAYRSSHEVNGKPDSNQNDEMSEEQSMGESQHNNTALSNPNFDELRMAARRGSMQDLIQDTHKNTLEHKQTNFLCLEEILKKMDLILQLQLKMSQSIASHREERQLLFQHLYEVALKCAFALVARKCILPFVATSPSPCYTSTSPPEQLKKQIADKAFNSLCNKDLARRYVEGAQAKQKKEITFSKTEPTCVELQREKYNRTQSCDVTKKGTKNTRLFFFHLSELEECVYSFTHFCRDMSTRICLPPEGGGTHLDSLEQGVHAHKQDGGSRKKKKEEATRDMLPLFFSFLRDPQAMQLIRGLEKNLTKIKSMCMQS</sequence>
<proteinExistence type="predicted"/>
<dbReference type="Proteomes" id="UP000006319">
    <property type="component" value="Chromosome 1"/>
</dbReference>
<dbReference type="eggNOG" id="ENOG502T62K">
    <property type="taxonomic scope" value="Eukaryota"/>
</dbReference>
<dbReference type="RefSeq" id="XP_004220797.1">
    <property type="nucleotide sequence ID" value="XM_004220749.1"/>
</dbReference>
<dbReference type="GeneID" id="14691099"/>
<evidence type="ECO:0000313" key="3">
    <source>
        <dbReference type="Proteomes" id="UP000006319"/>
    </source>
</evidence>
<dbReference type="AlphaFoldDB" id="K6URN6"/>
<protein>
    <submittedName>
        <fullName evidence="2">Uncharacterized protein</fullName>
    </submittedName>
</protein>
<organism evidence="2 3">
    <name type="scientific">Plasmodium cynomolgi (strain B)</name>
    <dbReference type="NCBI Taxonomy" id="1120755"/>
    <lineage>
        <taxon>Eukaryota</taxon>
        <taxon>Sar</taxon>
        <taxon>Alveolata</taxon>
        <taxon>Apicomplexa</taxon>
        <taxon>Aconoidasida</taxon>
        <taxon>Haemosporida</taxon>
        <taxon>Plasmodiidae</taxon>
        <taxon>Plasmodium</taxon>
        <taxon>Plasmodium (Plasmodium)</taxon>
    </lineage>
</organism>
<dbReference type="OrthoDB" id="371817at2759"/>
<dbReference type="KEGG" id="pcy:PCYB_012430"/>
<accession>K6URN6</accession>
<feature type="region of interest" description="Disordered" evidence="1">
    <location>
        <begin position="80"/>
        <end position="119"/>
    </location>
</feature>
<dbReference type="PhylomeDB" id="K6URN6"/>
<dbReference type="VEuPathDB" id="PlasmoDB:PCYB_012430"/>
<name>K6URN6_PLACD</name>